<dbReference type="RefSeq" id="WP_034290940.1">
    <property type="nucleotide sequence ID" value="NZ_CP091519.2"/>
</dbReference>
<dbReference type="PANTHER" id="PTHR35936:SF17">
    <property type="entry name" value="ARGININE-BINDING EXTRACELLULAR PROTEIN ARTP"/>
    <property type="match status" value="1"/>
</dbReference>
<name>A0A376BUY6_9NEIS</name>
<reference evidence="5 6" key="1">
    <citation type="submission" date="2018-06" db="EMBL/GenBank/DDBJ databases">
        <authorList>
            <consortium name="Pathogen Informatics"/>
            <person name="Doyle S."/>
        </authorList>
    </citation>
    <scope>NUCLEOTIDE SEQUENCE [LARGE SCALE GENOMIC DNA]</scope>
    <source>
        <strain evidence="5 6">NCTC10283</strain>
    </source>
</reference>
<dbReference type="AlphaFoldDB" id="A0A376BUY6"/>
<dbReference type="SMART" id="SM00062">
    <property type="entry name" value="PBPb"/>
    <property type="match status" value="1"/>
</dbReference>
<keyword evidence="1 2" id="KW-0732">Signal</keyword>
<dbReference type="SUPFAM" id="SSF53850">
    <property type="entry name" value="Periplasmic binding protein-like II"/>
    <property type="match status" value="1"/>
</dbReference>
<organism evidence="5 6">
    <name type="scientific">Alysiella crassa</name>
    <dbReference type="NCBI Taxonomy" id="153491"/>
    <lineage>
        <taxon>Bacteria</taxon>
        <taxon>Pseudomonadati</taxon>
        <taxon>Pseudomonadota</taxon>
        <taxon>Betaproteobacteria</taxon>
        <taxon>Neisseriales</taxon>
        <taxon>Neisseriaceae</taxon>
        <taxon>Alysiella</taxon>
    </lineage>
</organism>
<gene>
    <name evidence="5" type="primary">yckB</name>
    <name evidence="5" type="ORF">NCTC10283_02327</name>
</gene>
<feature type="chain" id="PRO_5016994694" evidence="2">
    <location>
        <begin position="24"/>
        <end position="265"/>
    </location>
</feature>
<dbReference type="PANTHER" id="PTHR35936">
    <property type="entry name" value="MEMBRANE-BOUND LYTIC MUREIN TRANSGLYCOSYLASE F"/>
    <property type="match status" value="1"/>
</dbReference>
<dbReference type="Pfam" id="PF00497">
    <property type="entry name" value="SBP_bac_3"/>
    <property type="match status" value="1"/>
</dbReference>
<dbReference type="EMBL" id="UFSO01000003">
    <property type="protein sequence ID" value="SSY80766.1"/>
    <property type="molecule type" value="Genomic_DNA"/>
</dbReference>
<accession>A0A376BUY6</accession>
<sequence length="265" mass="29053">MKPLFQMMALACAVALSACGDNAQTAPNAATAPAPAAGKVYKVVSESVKPPLITYVEGKPTGFEYDVLQAIAAKQGIVFEYQTVPMREHLLATIQQGKADVAIGAITITDDRKQQVDFSDPILNYTTAVLVTKDLAGAKSFAELRGKRVASRKGTIYEQMALNELADEKGDNIRYYDTAWLQVKSVLNGMEEIVLGDSHILEYYVQQHGKDNVAFVQGMTFPQDNYGFAVKKGDTELQKQLNDGLAAIKADGTYGKIYQTYWHKK</sequence>
<dbReference type="PROSITE" id="PS51257">
    <property type="entry name" value="PROKAR_LIPOPROTEIN"/>
    <property type="match status" value="1"/>
</dbReference>
<dbReference type="OrthoDB" id="8613538at2"/>
<keyword evidence="6" id="KW-1185">Reference proteome</keyword>
<dbReference type="SMART" id="SM00079">
    <property type="entry name" value="PBPe"/>
    <property type="match status" value="1"/>
</dbReference>
<proteinExistence type="predicted"/>
<protein>
    <submittedName>
        <fullName evidence="5">Glutamine ABC transporter periplasmic protein</fullName>
    </submittedName>
</protein>
<dbReference type="GO" id="GO:0016020">
    <property type="term" value="C:membrane"/>
    <property type="evidence" value="ECO:0007669"/>
    <property type="project" value="InterPro"/>
</dbReference>
<dbReference type="STRING" id="1120980.GCA_000745955_00285"/>
<evidence type="ECO:0000256" key="1">
    <source>
        <dbReference type="ARBA" id="ARBA00022729"/>
    </source>
</evidence>
<evidence type="ECO:0000256" key="2">
    <source>
        <dbReference type="SAM" id="SignalP"/>
    </source>
</evidence>
<dbReference type="InterPro" id="IPR001638">
    <property type="entry name" value="Solute-binding_3/MltF_N"/>
</dbReference>
<evidence type="ECO:0000259" key="3">
    <source>
        <dbReference type="SMART" id="SM00062"/>
    </source>
</evidence>
<dbReference type="Gene3D" id="3.40.190.10">
    <property type="entry name" value="Periplasmic binding protein-like II"/>
    <property type="match status" value="2"/>
</dbReference>
<feature type="signal peptide" evidence="2">
    <location>
        <begin position="1"/>
        <end position="23"/>
    </location>
</feature>
<dbReference type="GO" id="GO:0015276">
    <property type="term" value="F:ligand-gated monoatomic ion channel activity"/>
    <property type="evidence" value="ECO:0007669"/>
    <property type="project" value="InterPro"/>
</dbReference>
<evidence type="ECO:0000313" key="6">
    <source>
        <dbReference type="Proteomes" id="UP000254209"/>
    </source>
</evidence>
<feature type="domain" description="Ionotropic glutamate receptor C-terminal" evidence="4">
    <location>
        <begin position="40"/>
        <end position="264"/>
    </location>
</feature>
<evidence type="ECO:0000259" key="4">
    <source>
        <dbReference type="SMART" id="SM00079"/>
    </source>
</evidence>
<evidence type="ECO:0000313" key="5">
    <source>
        <dbReference type="EMBL" id="SSY80766.1"/>
    </source>
</evidence>
<dbReference type="Proteomes" id="UP000254209">
    <property type="component" value="Unassembled WGS sequence"/>
</dbReference>
<dbReference type="InterPro" id="IPR001320">
    <property type="entry name" value="Iontro_rcpt_C"/>
</dbReference>
<feature type="domain" description="Solute-binding protein family 3/N-terminal" evidence="3">
    <location>
        <begin position="40"/>
        <end position="265"/>
    </location>
</feature>